<proteinExistence type="predicted"/>
<dbReference type="AlphaFoldDB" id="A0A2A7BK91"/>
<dbReference type="PANTHER" id="PTHR34976">
    <property type="entry name" value="RIBONUCLEASE YQCG-RELATED"/>
    <property type="match status" value="1"/>
</dbReference>
<reference evidence="3 4" key="1">
    <citation type="submission" date="2017-09" db="EMBL/GenBank/DDBJ databases">
        <title>Large-scale bioinformatics analysis of Bacillus genomes uncovers conserved roles of natural products in bacterial physiology.</title>
        <authorList>
            <consortium name="Agbiome Team Llc"/>
            <person name="Bleich R.M."/>
            <person name="Grubbs K.J."/>
            <person name="Santa Maria K.C."/>
            <person name="Allen S.E."/>
            <person name="Farag S."/>
            <person name="Shank E.A."/>
            <person name="Bowers A."/>
        </authorList>
    </citation>
    <scope>NUCLEOTIDE SEQUENCE [LARGE SCALE GENOMIC DNA]</scope>
    <source>
        <strain evidence="3 4">AFS098222</strain>
    </source>
</reference>
<evidence type="ECO:0000256" key="2">
    <source>
        <dbReference type="SAM" id="Phobius"/>
    </source>
</evidence>
<accession>A0A2A7BK91</accession>
<dbReference type="Pfam" id="PF12639">
    <property type="entry name" value="Colicin-DNase"/>
    <property type="match status" value="1"/>
</dbReference>
<dbReference type="Proteomes" id="UP000220111">
    <property type="component" value="Unassembled WGS sequence"/>
</dbReference>
<sequence>MDVKYRPEPWQDMGDGMNRITKDTLIKLRRANELLKKIDGRIRDLDSDGSIHFNPKDQSQKIGELLDSYSTLQRYCGEAGRLVSEHIDKPFLVEMDKFAQKMRDTSILSFETNNRIGSTTTTVLPDAHAGYGSVPQTIKTKKDKITVEDIFKDSPAFDNVLKEEYKELKKQNPDAKLNYEEYKKVVPSTRGFEYKSIEDEQKKLEMVRDIGIGVGIIITTILCPPLGAAAAVVYGAVQIKSGIDGEDWGTHRKLSQEERVGNIIFGGLDAIPVVGAVGKGVKAFKGTSELADLAKLLKFKEGMPGFNPNLGGNVVQSLKENKTLKNALDVVKNTPIPVAVRMVDTGIGVKIPYVESSTVGEVAGKFSKASTAAKDDAYQLAKGSGGSGVSKEGSVAKGTGKPSKVEFDKEVDKVMEEAGRNQPAYNRKPIQPKNYKKMEVNEDGTTTYTIASKSNGKEYKVTYDKNGHPIFNTHFDTTLPESKYLSGDSEQFTFCNKDLFEKAMKDSELKSKFTEAELELFKAGKKPSYYTWHHHQDTGKMQLVDYFEHEVARHTGGRAYWGGGRDGRNGKIKRVIINRIRELFSWKE</sequence>
<dbReference type="InterPro" id="IPR051768">
    <property type="entry name" value="Bact_secretion_toxin"/>
</dbReference>
<keyword evidence="2" id="KW-0812">Transmembrane</keyword>
<feature type="compositionally biased region" description="Low complexity" evidence="1">
    <location>
        <begin position="389"/>
        <end position="398"/>
    </location>
</feature>
<feature type="region of interest" description="Disordered" evidence="1">
    <location>
        <begin position="380"/>
        <end position="408"/>
    </location>
</feature>
<organism evidence="3 4">
    <name type="scientific">Bacillus wiedmannii</name>
    <dbReference type="NCBI Taxonomy" id="1890302"/>
    <lineage>
        <taxon>Bacteria</taxon>
        <taxon>Bacillati</taxon>
        <taxon>Bacillota</taxon>
        <taxon>Bacilli</taxon>
        <taxon>Bacillales</taxon>
        <taxon>Bacillaceae</taxon>
        <taxon>Bacillus</taxon>
        <taxon>Bacillus cereus group</taxon>
    </lineage>
</organism>
<evidence type="ECO:0000256" key="1">
    <source>
        <dbReference type="SAM" id="MobiDB-lite"/>
    </source>
</evidence>
<dbReference type="PANTHER" id="PTHR34976:SF2">
    <property type="entry name" value="TYPE VII SECRETION SYSTEM PROTEIN ESSD"/>
    <property type="match status" value="1"/>
</dbReference>
<comment type="caution">
    <text evidence="3">The sequence shown here is derived from an EMBL/GenBank/DDBJ whole genome shotgun (WGS) entry which is preliminary data.</text>
</comment>
<keyword evidence="2" id="KW-0472">Membrane</keyword>
<keyword evidence="2" id="KW-1133">Transmembrane helix</keyword>
<gene>
    <name evidence="3" type="ORF">COO17_27345</name>
</gene>
<protein>
    <recommendedName>
        <fullName evidence="5">Toxin/Nuclease N-terminal domain-containing protein</fullName>
    </recommendedName>
</protein>
<evidence type="ECO:0000313" key="4">
    <source>
        <dbReference type="Proteomes" id="UP000220111"/>
    </source>
</evidence>
<name>A0A2A7BK91_9BACI</name>
<evidence type="ECO:0000313" key="3">
    <source>
        <dbReference type="EMBL" id="PDY34410.1"/>
    </source>
</evidence>
<dbReference type="EMBL" id="NVPQ01000142">
    <property type="protein sequence ID" value="PDY34410.1"/>
    <property type="molecule type" value="Genomic_DNA"/>
</dbReference>
<dbReference type="RefSeq" id="WP_097816215.1">
    <property type="nucleotide sequence ID" value="NZ_NVPQ01000142.1"/>
</dbReference>
<evidence type="ECO:0008006" key="5">
    <source>
        <dbReference type="Google" id="ProtNLM"/>
    </source>
</evidence>
<feature type="transmembrane region" description="Helical" evidence="2">
    <location>
        <begin position="210"/>
        <end position="237"/>
    </location>
</feature>